<evidence type="ECO:0000313" key="2">
    <source>
        <dbReference type="Proteomes" id="UP001356427"/>
    </source>
</evidence>
<reference evidence="1 2" key="1">
    <citation type="submission" date="2021-04" db="EMBL/GenBank/DDBJ databases">
        <authorList>
            <person name="De Guttry C."/>
            <person name="Zahm M."/>
            <person name="Klopp C."/>
            <person name="Cabau C."/>
            <person name="Louis A."/>
            <person name="Berthelot C."/>
            <person name="Parey E."/>
            <person name="Roest Crollius H."/>
            <person name="Montfort J."/>
            <person name="Robinson-Rechavi M."/>
            <person name="Bucao C."/>
            <person name="Bouchez O."/>
            <person name="Gislard M."/>
            <person name="Lluch J."/>
            <person name="Milhes M."/>
            <person name="Lampietro C."/>
            <person name="Lopez Roques C."/>
            <person name="Donnadieu C."/>
            <person name="Braasch I."/>
            <person name="Desvignes T."/>
            <person name="Postlethwait J."/>
            <person name="Bobe J."/>
            <person name="Wedekind C."/>
            <person name="Guiguen Y."/>
        </authorList>
    </citation>
    <scope>NUCLEOTIDE SEQUENCE [LARGE SCALE GENOMIC DNA]</scope>
    <source>
        <strain evidence="1">Cs_M1</strain>
        <tissue evidence="1">Blood</tissue>
    </source>
</reference>
<dbReference type="AlphaFoldDB" id="A0AAN8QCS4"/>
<name>A0AAN8QCS4_9TELE</name>
<sequence length="116" mass="13601">ILSKPDSPILVLTIDPVDSWKSQPYYPQKPWMSFDEIQAYSAETLWPYFLWQIMPPSPPEQRRASSMWRDMEKARSRSPVLQNPTPEERCFVQESRLWKYMALSSTSSMSQNTVSP</sequence>
<feature type="non-terminal residue" evidence="1">
    <location>
        <position position="1"/>
    </location>
</feature>
<accession>A0AAN8QCS4</accession>
<organism evidence="1 2">
    <name type="scientific">Coregonus suidteri</name>
    <dbReference type="NCBI Taxonomy" id="861788"/>
    <lineage>
        <taxon>Eukaryota</taxon>
        <taxon>Metazoa</taxon>
        <taxon>Chordata</taxon>
        <taxon>Craniata</taxon>
        <taxon>Vertebrata</taxon>
        <taxon>Euteleostomi</taxon>
        <taxon>Actinopterygii</taxon>
        <taxon>Neopterygii</taxon>
        <taxon>Teleostei</taxon>
        <taxon>Protacanthopterygii</taxon>
        <taxon>Salmoniformes</taxon>
        <taxon>Salmonidae</taxon>
        <taxon>Coregoninae</taxon>
        <taxon>Coregonus</taxon>
    </lineage>
</organism>
<gene>
    <name evidence="1" type="ORF">J4Q44_G00284030</name>
</gene>
<dbReference type="Proteomes" id="UP001356427">
    <property type="component" value="Unassembled WGS sequence"/>
</dbReference>
<keyword evidence="2" id="KW-1185">Reference proteome</keyword>
<evidence type="ECO:0000313" key="1">
    <source>
        <dbReference type="EMBL" id="KAK6300305.1"/>
    </source>
</evidence>
<protein>
    <submittedName>
        <fullName evidence="1">Uncharacterized protein</fullName>
    </submittedName>
</protein>
<proteinExistence type="predicted"/>
<dbReference type="EMBL" id="JAGTTL010000027">
    <property type="protein sequence ID" value="KAK6300305.1"/>
    <property type="molecule type" value="Genomic_DNA"/>
</dbReference>
<comment type="caution">
    <text evidence="1">The sequence shown here is derived from an EMBL/GenBank/DDBJ whole genome shotgun (WGS) entry which is preliminary data.</text>
</comment>